<dbReference type="PANTHER" id="PTHR23011:SF28">
    <property type="entry name" value="CYCLIC NUCLEOTIDE-BINDING DOMAIN CONTAINING PROTEIN"/>
    <property type="match status" value="1"/>
</dbReference>
<dbReference type="CDD" id="cd00038">
    <property type="entry name" value="CAP_ED"/>
    <property type="match status" value="1"/>
</dbReference>
<dbReference type="SUPFAM" id="SSF51206">
    <property type="entry name" value="cAMP-binding domain-like"/>
    <property type="match status" value="2"/>
</dbReference>
<organism evidence="3">
    <name type="scientific">Aphanomyces astaci</name>
    <name type="common">Crayfish plague agent</name>
    <dbReference type="NCBI Taxonomy" id="112090"/>
    <lineage>
        <taxon>Eukaryota</taxon>
        <taxon>Sar</taxon>
        <taxon>Stramenopiles</taxon>
        <taxon>Oomycota</taxon>
        <taxon>Saprolegniomycetes</taxon>
        <taxon>Saprolegniales</taxon>
        <taxon>Verrucalvaceae</taxon>
        <taxon>Aphanomyces</taxon>
    </lineage>
</organism>
<dbReference type="PROSITE" id="PS50042">
    <property type="entry name" value="CNMP_BINDING_3"/>
    <property type="match status" value="1"/>
</dbReference>
<dbReference type="EMBL" id="KI913118">
    <property type="protein sequence ID" value="ETV85090.1"/>
    <property type="molecule type" value="Genomic_DNA"/>
</dbReference>
<dbReference type="InterPro" id="IPR018490">
    <property type="entry name" value="cNMP-bd_dom_sf"/>
</dbReference>
<dbReference type="PROSITE" id="PS00889">
    <property type="entry name" value="CNMP_BINDING_2"/>
    <property type="match status" value="1"/>
</dbReference>
<dbReference type="AlphaFoldDB" id="W4GZE7"/>
<reference evidence="3" key="1">
    <citation type="submission" date="2013-12" db="EMBL/GenBank/DDBJ databases">
        <title>The Genome Sequence of Aphanomyces astaci APO3.</title>
        <authorList>
            <consortium name="The Broad Institute Genomics Platform"/>
            <person name="Russ C."/>
            <person name="Tyler B."/>
            <person name="van West P."/>
            <person name="Dieguez-Uribeondo J."/>
            <person name="Young S.K."/>
            <person name="Zeng Q."/>
            <person name="Gargeya S."/>
            <person name="Fitzgerald M."/>
            <person name="Abouelleil A."/>
            <person name="Alvarado L."/>
            <person name="Chapman S.B."/>
            <person name="Gainer-Dewar J."/>
            <person name="Goldberg J."/>
            <person name="Griggs A."/>
            <person name="Gujja S."/>
            <person name="Hansen M."/>
            <person name="Howarth C."/>
            <person name="Imamovic A."/>
            <person name="Ireland A."/>
            <person name="Larimer J."/>
            <person name="McCowan C."/>
            <person name="Murphy C."/>
            <person name="Pearson M."/>
            <person name="Poon T.W."/>
            <person name="Priest M."/>
            <person name="Roberts A."/>
            <person name="Saif S."/>
            <person name="Shea T."/>
            <person name="Sykes S."/>
            <person name="Wortman J."/>
            <person name="Nusbaum C."/>
            <person name="Birren B."/>
        </authorList>
    </citation>
    <scope>NUCLEOTIDE SEQUENCE [LARGE SCALE GENOMIC DNA]</scope>
    <source>
        <strain evidence="3">APO3</strain>
    </source>
</reference>
<dbReference type="RefSeq" id="XP_009825108.1">
    <property type="nucleotide sequence ID" value="XM_009826806.1"/>
</dbReference>
<name>W4GZE7_APHAT</name>
<dbReference type="InterPro" id="IPR000595">
    <property type="entry name" value="cNMP-bd_dom"/>
</dbReference>
<sequence length="697" mass="77399">MSMDKPSSAVLLRGGTQRPTPEAPRRSSLQSNVEQFKLLQAMGARPVVQKHVSLTTRASALSHDSLAHARRLLVPLPTPSGTPFAHPPLVRPASTSAAASLLHHHTNNFPSTSLLLDRNSTICNAVIVLWNNKRKLQALRQWRDVTTAENVRLRDDFVQRVRTATKDLLLAKEKAMHDEFAMVFTPAQVDTLVTWALQIQTKSFVGVKPSVVEDLVQHMALRTYADKTCLFMEGDVGQFYYILFTGAVGIYVGISPESKAIAQTNHGHAMRCIRSDPSFLGQFLYFIPEGDGFGEVAMFSSDARRTASAVACGPCELIEIPKQVYQRTLRAYHYATYSKAQKIAFLPCVDIFAEWLQAKIAAFSDLLERHELSFGYRVLSVDRPIESVYFVVSGDIQVTQRWLEPVPDQPVYPQFKPSATKSIDIQVERVIRRGVLGLPLLLSDGVKAKVDATVVTASAEVYVLKAAHLTAFRSLLPTSGAAQIAKKWQLQQEQRHAAFKRAVAALNLTEPSDSFAMPTVNHPSGLGVQALPVLPIMVSTCAKKFLVEDWDLLVDRSDKPVPTVFIPSAPLQPKPVNASESRKIACQIFTDMASNTKVFQWNPQGGFQGSSRAIDTDVYMTKDTVRRTKAEVVRSPTYPSRHVPPTTTESTATIDQLFQHNIYRSRQLARAVVREHHSLAKSRAVVVPRQTSYKHAF</sequence>
<dbReference type="PANTHER" id="PTHR23011">
    <property type="entry name" value="CYCLIC NUCLEOTIDE-BINDING DOMAIN CONTAINING PROTEIN"/>
    <property type="match status" value="1"/>
</dbReference>
<evidence type="ECO:0000259" key="2">
    <source>
        <dbReference type="PROSITE" id="PS50042"/>
    </source>
</evidence>
<accession>W4GZE7</accession>
<evidence type="ECO:0000256" key="1">
    <source>
        <dbReference type="SAM" id="MobiDB-lite"/>
    </source>
</evidence>
<evidence type="ECO:0000313" key="3">
    <source>
        <dbReference type="EMBL" id="ETV85090.1"/>
    </source>
</evidence>
<dbReference type="InterPro" id="IPR018488">
    <property type="entry name" value="cNMP-bd_CS"/>
</dbReference>
<proteinExistence type="predicted"/>
<dbReference type="VEuPathDB" id="FungiDB:H257_02950"/>
<dbReference type="Pfam" id="PF00027">
    <property type="entry name" value="cNMP_binding"/>
    <property type="match status" value="1"/>
</dbReference>
<dbReference type="OrthoDB" id="2021138at2759"/>
<dbReference type="GeneID" id="20804946"/>
<dbReference type="SMART" id="SM00100">
    <property type="entry name" value="cNMP"/>
    <property type="match status" value="1"/>
</dbReference>
<protein>
    <recommendedName>
        <fullName evidence="2">Cyclic nucleotide-binding domain-containing protein</fullName>
    </recommendedName>
</protein>
<feature type="region of interest" description="Disordered" evidence="1">
    <location>
        <begin position="1"/>
        <end position="30"/>
    </location>
</feature>
<gene>
    <name evidence="3" type="ORF">H257_02950</name>
</gene>
<feature type="domain" description="Cyclic nucleotide-binding" evidence="2">
    <location>
        <begin position="203"/>
        <end position="329"/>
    </location>
</feature>
<dbReference type="Gene3D" id="2.60.120.10">
    <property type="entry name" value="Jelly Rolls"/>
    <property type="match status" value="2"/>
</dbReference>
<dbReference type="InterPro" id="IPR014710">
    <property type="entry name" value="RmlC-like_jellyroll"/>
</dbReference>
<dbReference type="STRING" id="112090.W4GZE7"/>